<sequence length="224" mass="25831">MPLFGWMKWSHEAEEQMKDEVPRPETPGPVAGHVLLSQLLWHAEERERLTRQLEQEHRLACSSLGTRLFPKYPMLRTPIPVSDLLRLECLCAQVPPVHAAAVLSRFREILATDNIILPWELVYVFKQVLRDFLSKEELEEHPGPQAKLRPVEAWTNRYQMKHGCIPPTAPTRIGDPRREEIPTISGDVDRAMRRRDSLAAYRGWDLPYHCPVPVKATEAYSTTL</sequence>
<dbReference type="EMBL" id="JANIIK010000035">
    <property type="protein sequence ID" value="KAJ3612892.1"/>
    <property type="molecule type" value="Genomic_DNA"/>
</dbReference>
<comment type="caution">
    <text evidence="1">The sequence shown here is derived from an EMBL/GenBank/DDBJ whole genome shotgun (WGS) entry which is preliminary data.</text>
</comment>
<name>A0A9Q0ESM3_9TELE</name>
<dbReference type="AlphaFoldDB" id="A0A9Q0ESM3"/>
<evidence type="ECO:0008006" key="3">
    <source>
        <dbReference type="Google" id="ProtNLM"/>
    </source>
</evidence>
<dbReference type="PANTHER" id="PTHR28489">
    <property type="entry name" value="RENTINAL DEGENERATION 3-LIKE"/>
    <property type="match status" value="1"/>
</dbReference>
<dbReference type="InterPro" id="IPR028092">
    <property type="entry name" value="RD3"/>
</dbReference>
<evidence type="ECO:0000313" key="2">
    <source>
        <dbReference type="Proteomes" id="UP001148018"/>
    </source>
</evidence>
<proteinExistence type="predicted"/>
<protein>
    <recommendedName>
        <fullName evidence="3">Protein RD3-like</fullName>
    </recommendedName>
</protein>
<dbReference type="Pfam" id="PF14473">
    <property type="entry name" value="RD3"/>
    <property type="match status" value="1"/>
</dbReference>
<evidence type="ECO:0000313" key="1">
    <source>
        <dbReference type="EMBL" id="KAJ3612892.1"/>
    </source>
</evidence>
<dbReference type="OrthoDB" id="9944259at2759"/>
<reference evidence="1" key="1">
    <citation type="submission" date="2022-07" db="EMBL/GenBank/DDBJ databases">
        <title>Chromosome-level genome of Muraenolepis orangiensis.</title>
        <authorList>
            <person name="Kim J."/>
        </authorList>
    </citation>
    <scope>NUCLEOTIDE SEQUENCE</scope>
    <source>
        <strain evidence="1">KU_S4_2022</strain>
        <tissue evidence="1">Muscle</tissue>
    </source>
</reference>
<organism evidence="1 2">
    <name type="scientific">Muraenolepis orangiensis</name>
    <name type="common">Patagonian moray cod</name>
    <dbReference type="NCBI Taxonomy" id="630683"/>
    <lineage>
        <taxon>Eukaryota</taxon>
        <taxon>Metazoa</taxon>
        <taxon>Chordata</taxon>
        <taxon>Craniata</taxon>
        <taxon>Vertebrata</taxon>
        <taxon>Euteleostomi</taxon>
        <taxon>Actinopterygii</taxon>
        <taxon>Neopterygii</taxon>
        <taxon>Teleostei</taxon>
        <taxon>Neoteleostei</taxon>
        <taxon>Acanthomorphata</taxon>
        <taxon>Zeiogadaria</taxon>
        <taxon>Gadariae</taxon>
        <taxon>Gadiformes</taxon>
        <taxon>Muraenolepidoidei</taxon>
        <taxon>Muraenolepididae</taxon>
        <taxon>Muraenolepis</taxon>
    </lineage>
</organism>
<keyword evidence="2" id="KW-1185">Reference proteome</keyword>
<dbReference type="Proteomes" id="UP001148018">
    <property type="component" value="Unassembled WGS sequence"/>
</dbReference>
<accession>A0A9Q0ESM3</accession>
<gene>
    <name evidence="1" type="ORF">NHX12_019149</name>
</gene>
<dbReference type="PANTHER" id="PTHR28489:SF3">
    <property type="entry name" value="PROTEIN RD3-LIKE"/>
    <property type="match status" value="1"/>
</dbReference>